<name>A0A2Z3GQQ5_9BACT</name>
<evidence type="ECO:0000256" key="1">
    <source>
        <dbReference type="SAM" id="MobiDB-lite"/>
    </source>
</evidence>
<keyword evidence="2" id="KW-0645">Protease</keyword>
<sequence>MRGAAVLTLVCVLLSGCGSSEPKKYPVTGTVQYRGEPLKAGTITFRSPDRAHIAVGTIAEGRYNIPAVSGLPAGQYQVTVCSPDPKAPARPADEGPGDYSNPAKEYLPAKYNTRTELSAEIKAGAGNEISFDLK</sequence>
<dbReference type="PROSITE" id="PS51257">
    <property type="entry name" value="PROKAR_LIPOPROTEIN"/>
    <property type="match status" value="1"/>
</dbReference>
<proteinExistence type="predicted"/>
<keyword evidence="2" id="KW-0121">Carboxypeptidase</keyword>
<dbReference type="EMBL" id="CP025958">
    <property type="protein sequence ID" value="AWM35618.1"/>
    <property type="molecule type" value="Genomic_DNA"/>
</dbReference>
<dbReference type="KEGG" id="gog:C1280_00315"/>
<gene>
    <name evidence="2" type="ORF">C1280_00315</name>
</gene>
<evidence type="ECO:0000313" key="2">
    <source>
        <dbReference type="EMBL" id="AWM35618.1"/>
    </source>
</evidence>
<dbReference type="RefSeq" id="WP_010036266.1">
    <property type="nucleotide sequence ID" value="NZ_CP025958.1"/>
</dbReference>
<accession>A0A2Z3GQQ5</accession>
<keyword evidence="2" id="KW-0378">Hydrolase</keyword>
<dbReference type="OrthoDB" id="291487at2"/>
<evidence type="ECO:0000313" key="3">
    <source>
        <dbReference type="Proteomes" id="UP000245802"/>
    </source>
</evidence>
<dbReference type="AlphaFoldDB" id="A0A2Z3GQQ5"/>
<dbReference type="GO" id="GO:0004180">
    <property type="term" value="F:carboxypeptidase activity"/>
    <property type="evidence" value="ECO:0007669"/>
    <property type="project" value="UniProtKB-KW"/>
</dbReference>
<reference evidence="2 3" key="1">
    <citation type="submission" date="2018-01" db="EMBL/GenBank/DDBJ databases">
        <title>G. obscuriglobus.</title>
        <authorList>
            <person name="Franke J."/>
            <person name="Blomberg W."/>
            <person name="Selmecki A."/>
        </authorList>
    </citation>
    <scope>NUCLEOTIDE SEQUENCE [LARGE SCALE GENOMIC DNA]</scope>
    <source>
        <strain evidence="2 3">DSM 5831</strain>
    </source>
</reference>
<dbReference type="Proteomes" id="UP000245802">
    <property type="component" value="Chromosome"/>
</dbReference>
<organism evidence="2 3">
    <name type="scientific">Gemmata obscuriglobus</name>
    <dbReference type="NCBI Taxonomy" id="114"/>
    <lineage>
        <taxon>Bacteria</taxon>
        <taxon>Pseudomonadati</taxon>
        <taxon>Planctomycetota</taxon>
        <taxon>Planctomycetia</taxon>
        <taxon>Gemmatales</taxon>
        <taxon>Gemmataceae</taxon>
        <taxon>Gemmata</taxon>
    </lineage>
</organism>
<protein>
    <submittedName>
        <fullName evidence="2">Carboxypeptidase regulatory-like domain-containing protein</fullName>
    </submittedName>
</protein>
<feature type="region of interest" description="Disordered" evidence="1">
    <location>
        <begin position="83"/>
        <end position="105"/>
    </location>
</feature>
<keyword evidence="3" id="KW-1185">Reference proteome</keyword>